<name>A0ABS6K109_9FIRM</name>
<evidence type="ECO:0000313" key="1">
    <source>
        <dbReference type="EMBL" id="MBU9724538.1"/>
    </source>
</evidence>
<gene>
    <name evidence="1" type="ORF">KTH90_00780</name>
</gene>
<organism evidence="1 2">
    <name type="scientific">Diplocloster modestus</name>
    <dbReference type="NCBI Taxonomy" id="2850322"/>
    <lineage>
        <taxon>Bacteria</taxon>
        <taxon>Bacillati</taxon>
        <taxon>Bacillota</taxon>
        <taxon>Clostridia</taxon>
        <taxon>Lachnospirales</taxon>
        <taxon>Lachnospiraceae</taxon>
        <taxon>Diplocloster</taxon>
    </lineage>
</organism>
<sequence length="147" mass="17194">MKYFKECQYIWKNYVPAKGQSNVLQGELLRQIEKLRYEAQNNGNINWDEDFEYFCDFLTRALCSSDALSRQEKAQVQDALHKMKSAGQTAFRYHNGQMSDEELETKYHGELACTQDELYDLVNDAIGAFYMKYPTPIPYSPNPSIHR</sequence>
<accession>A0ABS6K109</accession>
<reference evidence="1 2" key="1">
    <citation type="submission" date="2021-06" db="EMBL/GenBank/DDBJ databases">
        <title>Description of novel taxa of the family Lachnospiraceae.</title>
        <authorList>
            <person name="Chaplin A.V."/>
            <person name="Sokolova S.R."/>
            <person name="Pikina A.P."/>
            <person name="Korzhanova M."/>
            <person name="Belova V."/>
            <person name="Korostin D."/>
            <person name="Efimov B.A."/>
        </authorList>
    </citation>
    <scope>NUCLEOTIDE SEQUENCE [LARGE SCALE GENOMIC DNA]</scope>
    <source>
        <strain evidence="1 2">ASD4241</strain>
    </source>
</reference>
<dbReference type="EMBL" id="JAHQCX010000001">
    <property type="protein sequence ID" value="MBU9724538.1"/>
    <property type="molecule type" value="Genomic_DNA"/>
</dbReference>
<evidence type="ECO:0000313" key="2">
    <source>
        <dbReference type="Proteomes" id="UP001314681"/>
    </source>
</evidence>
<keyword evidence="2" id="KW-1185">Reference proteome</keyword>
<protein>
    <submittedName>
        <fullName evidence="1">Uncharacterized protein</fullName>
    </submittedName>
</protein>
<dbReference type="RefSeq" id="WP_158351536.1">
    <property type="nucleotide sequence ID" value="NZ_JAHQCX010000001.1"/>
</dbReference>
<comment type="caution">
    <text evidence="1">The sequence shown here is derived from an EMBL/GenBank/DDBJ whole genome shotgun (WGS) entry which is preliminary data.</text>
</comment>
<dbReference type="Proteomes" id="UP001314681">
    <property type="component" value="Unassembled WGS sequence"/>
</dbReference>
<proteinExistence type="predicted"/>